<evidence type="ECO:0000313" key="4">
    <source>
        <dbReference type="Proteomes" id="UP000287168"/>
    </source>
</evidence>
<dbReference type="PANTHER" id="PTHR30041:SF4">
    <property type="entry name" value="ARSENATE REDUCTASE"/>
    <property type="match status" value="1"/>
</dbReference>
<evidence type="ECO:0000313" key="3">
    <source>
        <dbReference type="EMBL" id="RWY44777.1"/>
    </source>
</evidence>
<reference evidence="3 4" key="1">
    <citation type="journal article" date="2015" name="Int. J. Syst. Evol. Microbiol.">
        <title>Gemmobacter intermedius sp. nov., isolated from a white stork (Ciconia ciconia).</title>
        <authorList>
            <person name="Kampfer P."/>
            <person name="Jerzak L."/>
            <person name="Wilharm G."/>
            <person name="Golke J."/>
            <person name="Busse H.J."/>
            <person name="Glaeser S.P."/>
        </authorList>
    </citation>
    <scope>NUCLEOTIDE SEQUENCE [LARGE SCALE GENOMIC DNA]</scope>
    <source>
        <strain evidence="3 4">119/4</strain>
    </source>
</reference>
<dbReference type="PANTHER" id="PTHR30041">
    <property type="entry name" value="ARSENATE REDUCTASE"/>
    <property type="match status" value="1"/>
</dbReference>
<evidence type="ECO:0000256" key="2">
    <source>
        <dbReference type="PROSITE-ProRule" id="PRU01282"/>
    </source>
</evidence>
<dbReference type="OrthoDB" id="9790554at2"/>
<protein>
    <submittedName>
        <fullName evidence="3">Arsenate reductase (Glutaredoxin)</fullName>
    </submittedName>
</protein>
<dbReference type="InterPro" id="IPR006660">
    <property type="entry name" value="Arsenate_reductase-like"/>
</dbReference>
<keyword evidence="4" id="KW-1185">Reference proteome</keyword>
<dbReference type="Proteomes" id="UP000287168">
    <property type="component" value="Unassembled WGS sequence"/>
</dbReference>
<comment type="similarity">
    <text evidence="1 2">Belongs to the ArsC family.</text>
</comment>
<organism evidence="3 4">
    <name type="scientific">Falsigemmobacter intermedius</name>
    <dbReference type="NCBI Taxonomy" id="1553448"/>
    <lineage>
        <taxon>Bacteria</taxon>
        <taxon>Pseudomonadati</taxon>
        <taxon>Pseudomonadota</taxon>
        <taxon>Alphaproteobacteria</taxon>
        <taxon>Rhodobacterales</taxon>
        <taxon>Paracoccaceae</taxon>
        <taxon>Falsigemmobacter</taxon>
    </lineage>
</organism>
<dbReference type="EMBL" id="SBLC01000002">
    <property type="protein sequence ID" value="RWY44777.1"/>
    <property type="molecule type" value="Genomic_DNA"/>
</dbReference>
<sequence length="103" mass="11097">MTLWHNPRCSTSRRAVEVLQAAGAEFDIRLYLQDAPSRAELTALGLPAAQLLRRKDAPEAATFSADQIFDLLAADPRLIERPILIAPAGAAVGRPPEALLALL</sequence>
<dbReference type="PROSITE" id="PS51353">
    <property type="entry name" value="ARSC"/>
    <property type="match status" value="1"/>
</dbReference>
<dbReference type="SUPFAM" id="SSF52833">
    <property type="entry name" value="Thioredoxin-like"/>
    <property type="match status" value="1"/>
</dbReference>
<comment type="caution">
    <text evidence="3">The sequence shown here is derived from an EMBL/GenBank/DDBJ whole genome shotgun (WGS) entry which is preliminary data.</text>
</comment>
<dbReference type="Pfam" id="PF03960">
    <property type="entry name" value="ArsC"/>
    <property type="match status" value="1"/>
</dbReference>
<dbReference type="AlphaFoldDB" id="A0A3S3VB46"/>
<name>A0A3S3VB46_9RHOB</name>
<evidence type="ECO:0000256" key="1">
    <source>
        <dbReference type="ARBA" id="ARBA00007198"/>
    </source>
</evidence>
<dbReference type="Gene3D" id="3.40.30.10">
    <property type="entry name" value="Glutaredoxin"/>
    <property type="match status" value="1"/>
</dbReference>
<proteinExistence type="inferred from homology"/>
<dbReference type="InterPro" id="IPR036249">
    <property type="entry name" value="Thioredoxin-like_sf"/>
</dbReference>
<accession>A0A3S3VB46</accession>
<gene>
    <name evidence="3" type="ORF">EP867_01465</name>
</gene>